<accession>A0AAD7B0Y0</accession>
<sequence>MEEEGMGTHLFTERHPSPLISAPDEISPKRSPRLDGPELTSRGENARSEQMDVDDRNARRILRPSECLPHALRVPVGEKPNVPWDEQREIEYEQNALPGSPRQVEERKQSTLLGCQEISGEELLTDGWTEVATTGGGAGARSRRETLTCARRRAEALKLFLVLAFCFHLHLRMARPLRPRHTDTRAPSDDRQMMGLADRGTRRRLIGHIPRWWQCIGMNVYETRIQSNLP</sequence>
<name>A0AAD7B0Y0_9AGAR</name>
<comment type="caution">
    <text evidence="2">The sequence shown here is derived from an EMBL/GenBank/DDBJ whole genome shotgun (WGS) entry which is preliminary data.</text>
</comment>
<keyword evidence="3" id="KW-1185">Reference proteome</keyword>
<dbReference type="Proteomes" id="UP001221142">
    <property type="component" value="Unassembled WGS sequence"/>
</dbReference>
<proteinExistence type="predicted"/>
<dbReference type="AlphaFoldDB" id="A0AAD7B0Y0"/>
<evidence type="ECO:0000313" key="3">
    <source>
        <dbReference type="Proteomes" id="UP001221142"/>
    </source>
</evidence>
<reference evidence="2" key="1">
    <citation type="submission" date="2023-03" db="EMBL/GenBank/DDBJ databases">
        <title>Massive genome expansion in bonnet fungi (Mycena s.s.) driven by repeated elements and novel gene families across ecological guilds.</title>
        <authorList>
            <consortium name="Lawrence Berkeley National Laboratory"/>
            <person name="Harder C.B."/>
            <person name="Miyauchi S."/>
            <person name="Viragh M."/>
            <person name="Kuo A."/>
            <person name="Thoen E."/>
            <person name="Andreopoulos B."/>
            <person name="Lu D."/>
            <person name="Skrede I."/>
            <person name="Drula E."/>
            <person name="Henrissat B."/>
            <person name="Morin E."/>
            <person name="Kohler A."/>
            <person name="Barry K."/>
            <person name="LaButti K."/>
            <person name="Morin E."/>
            <person name="Salamov A."/>
            <person name="Lipzen A."/>
            <person name="Mereny Z."/>
            <person name="Hegedus B."/>
            <person name="Baldrian P."/>
            <person name="Stursova M."/>
            <person name="Weitz H."/>
            <person name="Taylor A."/>
            <person name="Grigoriev I.V."/>
            <person name="Nagy L.G."/>
            <person name="Martin F."/>
            <person name="Kauserud H."/>
        </authorList>
    </citation>
    <scope>NUCLEOTIDE SEQUENCE</scope>
    <source>
        <strain evidence="2">9284</strain>
    </source>
</reference>
<evidence type="ECO:0000256" key="1">
    <source>
        <dbReference type="SAM" id="MobiDB-lite"/>
    </source>
</evidence>
<gene>
    <name evidence="2" type="ORF">FB45DRAFT_878240</name>
</gene>
<feature type="region of interest" description="Disordered" evidence="1">
    <location>
        <begin position="1"/>
        <end position="52"/>
    </location>
</feature>
<feature type="compositionally biased region" description="Basic and acidic residues" evidence="1">
    <location>
        <begin position="26"/>
        <end position="36"/>
    </location>
</feature>
<dbReference type="EMBL" id="JARKIF010000055">
    <property type="protein sequence ID" value="KAJ7606640.1"/>
    <property type="molecule type" value="Genomic_DNA"/>
</dbReference>
<organism evidence="2 3">
    <name type="scientific">Roridomyces roridus</name>
    <dbReference type="NCBI Taxonomy" id="1738132"/>
    <lineage>
        <taxon>Eukaryota</taxon>
        <taxon>Fungi</taxon>
        <taxon>Dikarya</taxon>
        <taxon>Basidiomycota</taxon>
        <taxon>Agaricomycotina</taxon>
        <taxon>Agaricomycetes</taxon>
        <taxon>Agaricomycetidae</taxon>
        <taxon>Agaricales</taxon>
        <taxon>Marasmiineae</taxon>
        <taxon>Mycenaceae</taxon>
        <taxon>Roridomyces</taxon>
    </lineage>
</organism>
<protein>
    <submittedName>
        <fullName evidence="2">Uncharacterized protein</fullName>
    </submittedName>
</protein>
<evidence type="ECO:0000313" key="2">
    <source>
        <dbReference type="EMBL" id="KAJ7606640.1"/>
    </source>
</evidence>